<dbReference type="AlphaFoldDB" id="A0A8R7U0P0"/>
<accession>A0A8R7U0P0</accession>
<protein>
    <submittedName>
        <fullName evidence="1">Uncharacterized protein</fullName>
    </submittedName>
</protein>
<reference evidence="1" key="2">
    <citation type="submission" date="2018-03" db="EMBL/GenBank/DDBJ databases">
        <title>The Triticum urartu genome reveals the dynamic nature of wheat genome evolution.</title>
        <authorList>
            <person name="Ling H."/>
            <person name="Ma B."/>
            <person name="Shi X."/>
            <person name="Liu H."/>
            <person name="Dong L."/>
            <person name="Sun H."/>
            <person name="Cao Y."/>
            <person name="Gao Q."/>
            <person name="Zheng S."/>
            <person name="Li Y."/>
            <person name="Yu Y."/>
            <person name="Du H."/>
            <person name="Qi M."/>
            <person name="Li Y."/>
            <person name="Yu H."/>
            <person name="Cui Y."/>
            <person name="Wang N."/>
            <person name="Chen C."/>
            <person name="Wu H."/>
            <person name="Zhao Y."/>
            <person name="Zhang J."/>
            <person name="Li Y."/>
            <person name="Zhou W."/>
            <person name="Zhang B."/>
            <person name="Hu W."/>
            <person name="Eijk M."/>
            <person name="Tang J."/>
            <person name="Witsenboer H."/>
            <person name="Zhao S."/>
            <person name="Li Z."/>
            <person name="Zhang A."/>
            <person name="Wang D."/>
            <person name="Liang C."/>
        </authorList>
    </citation>
    <scope>NUCLEOTIDE SEQUENCE [LARGE SCALE GENOMIC DNA]</scope>
    <source>
        <strain evidence="1">cv. G1812</strain>
    </source>
</reference>
<dbReference type="Gramene" id="TuG1812G0300004536.01.T06">
    <property type="protein sequence ID" value="TuG1812G0300004536.01.T06"/>
    <property type="gene ID" value="TuG1812G0300004536.01"/>
</dbReference>
<evidence type="ECO:0000313" key="1">
    <source>
        <dbReference type="EnsemblPlants" id="TuG1812G0300004536.01.T06"/>
    </source>
</evidence>
<evidence type="ECO:0000313" key="2">
    <source>
        <dbReference type="Proteomes" id="UP000015106"/>
    </source>
</evidence>
<reference evidence="2" key="1">
    <citation type="journal article" date="2013" name="Nature">
        <title>Draft genome of the wheat A-genome progenitor Triticum urartu.</title>
        <authorList>
            <person name="Ling H.Q."/>
            <person name="Zhao S."/>
            <person name="Liu D."/>
            <person name="Wang J."/>
            <person name="Sun H."/>
            <person name="Zhang C."/>
            <person name="Fan H."/>
            <person name="Li D."/>
            <person name="Dong L."/>
            <person name="Tao Y."/>
            <person name="Gao C."/>
            <person name="Wu H."/>
            <person name="Li Y."/>
            <person name="Cui Y."/>
            <person name="Guo X."/>
            <person name="Zheng S."/>
            <person name="Wang B."/>
            <person name="Yu K."/>
            <person name="Liang Q."/>
            <person name="Yang W."/>
            <person name="Lou X."/>
            <person name="Chen J."/>
            <person name="Feng M."/>
            <person name="Jian J."/>
            <person name="Zhang X."/>
            <person name="Luo G."/>
            <person name="Jiang Y."/>
            <person name="Liu J."/>
            <person name="Wang Z."/>
            <person name="Sha Y."/>
            <person name="Zhang B."/>
            <person name="Wu H."/>
            <person name="Tang D."/>
            <person name="Shen Q."/>
            <person name="Xue P."/>
            <person name="Zou S."/>
            <person name="Wang X."/>
            <person name="Liu X."/>
            <person name="Wang F."/>
            <person name="Yang Y."/>
            <person name="An X."/>
            <person name="Dong Z."/>
            <person name="Zhang K."/>
            <person name="Zhang X."/>
            <person name="Luo M.C."/>
            <person name="Dvorak J."/>
            <person name="Tong Y."/>
            <person name="Wang J."/>
            <person name="Yang H."/>
            <person name="Li Z."/>
            <person name="Wang D."/>
            <person name="Zhang A."/>
            <person name="Wang J."/>
        </authorList>
    </citation>
    <scope>NUCLEOTIDE SEQUENCE</scope>
    <source>
        <strain evidence="2">cv. G1812</strain>
    </source>
</reference>
<dbReference type="Proteomes" id="UP000015106">
    <property type="component" value="Chromosome 3"/>
</dbReference>
<reference evidence="1" key="3">
    <citation type="submission" date="2022-06" db="UniProtKB">
        <authorList>
            <consortium name="EnsemblPlants"/>
        </authorList>
    </citation>
    <scope>IDENTIFICATION</scope>
</reference>
<sequence>MFTRVAWGGLRATRMGLRDWIGSRQRERKGGCSCDEVVMIAIVEFCSVEMDVTYHGGSGYNIHLKDAAGSK</sequence>
<dbReference type="EnsemblPlants" id="TuG1812G0300004536.01.T06">
    <property type="protein sequence ID" value="TuG1812G0300004536.01.T06"/>
    <property type="gene ID" value="TuG1812G0300004536.01"/>
</dbReference>
<proteinExistence type="predicted"/>
<organism evidence="1 2">
    <name type="scientific">Triticum urartu</name>
    <name type="common">Red wild einkorn</name>
    <name type="synonym">Crithodium urartu</name>
    <dbReference type="NCBI Taxonomy" id="4572"/>
    <lineage>
        <taxon>Eukaryota</taxon>
        <taxon>Viridiplantae</taxon>
        <taxon>Streptophyta</taxon>
        <taxon>Embryophyta</taxon>
        <taxon>Tracheophyta</taxon>
        <taxon>Spermatophyta</taxon>
        <taxon>Magnoliopsida</taxon>
        <taxon>Liliopsida</taxon>
        <taxon>Poales</taxon>
        <taxon>Poaceae</taxon>
        <taxon>BOP clade</taxon>
        <taxon>Pooideae</taxon>
        <taxon>Triticodae</taxon>
        <taxon>Triticeae</taxon>
        <taxon>Triticinae</taxon>
        <taxon>Triticum</taxon>
    </lineage>
</organism>
<name>A0A8R7U0P0_TRIUA</name>
<keyword evidence="2" id="KW-1185">Reference proteome</keyword>